<comment type="caution">
    <text evidence="1">The sequence shown here is derived from an EMBL/GenBank/DDBJ whole genome shotgun (WGS) entry which is preliminary data.</text>
</comment>
<dbReference type="EMBL" id="JAJEQR010000035">
    <property type="protein sequence ID" value="MCC2231670.1"/>
    <property type="molecule type" value="Genomic_DNA"/>
</dbReference>
<dbReference type="Pfam" id="PF14903">
    <property type="entry name" value="WG_beta_rep"/>
    <property type="match status" value="3"/>
</dbReference>
<reference evidence="1" key="1">
    <citation type="submission" date="2021-10" db="EMBL/GenBank/DDBJ databases">
        <title>Anaerobic single-cell dispensing facilitates the cultivation of human gut bacteria.</title>
        <authorList>
            <person name="Afrizal A."/>
        </authorList>
    </citation>
    <scope>NUCLEOTIDE SEQUENCE</scope>
    <source>
        <strain evidence="1">CLA-AA-H215</strain>
    </source>
</reference>
<dbReference type="Proteomes" id="UP001198182">
    <property type="component" value="Unassembled WGS sequence"/>
</dbReference>
<dbReference type="PANTHER" id="PTHR37841:SF1">
    <property type="entry name" value="DUF3298 DOMAIN-CONTAINING PROTEIN"/>
    <property type="match status" value="1"/>
</dbReference>
<evidence type="ECO:0000313" key="2">
    <source>
        <dbReference type="Proteomes" id="UP001198182"/>
    </source>
</evidence>
<dbReference type="InterPro" id="IPR032774">
    <property type="entry name" value="WG_beta_rep"/>
</dbReference>
<sequence length="586" mass="67150">MKQEKIFPVSVRALNPKEIHAYAIQLTYSDGSIRNYYLKNFRTYEIPEEFDIDGYLFNRNILSGVQLQPNGDVLFPNHYQIPCQNCRYNSFPQLQVQNTNRECIYEDEHCRLESFYQIPFTSGGRSSKLPGMLPQWGFYPERRLPELHWLGIDEDGIRRKDIALCELKRSTCFPDTSLVRTEPEKLYGYLRDDGSWLIPPVYDEIRENLHGLVIGTRRIRGEKVLFRISEDGTPQMTTLPDFVGNFRNGLAPFNVAGTDILWDSPLLPEYYTGQMETSVPGRWGFLDLNGNIILEPRYLYAIGFQYEDGEYSAVACEKDGQAFWGVINQAGHEVIPCRYACTFVLSNSTIVFQEIPGGFYGLMTPDGNCILSADFCDITDYDEEHMLAVVSYDGELYGVYSAAAGELRIPAMYDSIYFRASGIYAQTVDGKSVLFNYEGNPLIQGEYDQLEEAYGRIFFQKNEKFGVLRPDGSMEIPPVLAGCEERHVQFYQKGYLITGTYGAYGVSRTNGEVVLPERYRMIYLYDGFIIAEDGCTDNQNPHDILFRMDGQPILSGSYDHMAIDEEHHLLTCRTPDEFLAFRLTRR</sequence>
<protein>
    <submittedName>
        <fullName evidence="1">WG repeat-containing protein</fullName>
    </submittedName>
</protein>
<dbReference type="AlphaFoldDB" id="A0AAE3JFP5"/>
<gene>
    <name evidence="1" type="ORF">LKD81_11790</name>
</gene>
<name>A0AAE3JFP5_9FIRM</name>
<dbReference type="RefSeq" id="WP_308454189.1">
    <property type="nucleotide sequence ID" value="NZ_JAJEQR010000035.1"/>
</dbReference>
<organism evidence="1 2">
    <name type="scientific">Hominifimenecus microfluidus</name>
    <dbReference type="NCBI Taxonomy" id="2885348"/>
    <lineage>
        <taxon>Bacteria</taxon>
        <taxon>Bacillati</taxon>
        <taxon>Bacillota</taxon>
        <taxon>Clostridia</taxon>
        <taxon>Lachnospirales</taxon>
        <taxon>Lachnospiraceae</taxon>
        <taxon>Hominifimenecus</taxon>
    </lineage>
</organism>
<proteinExistence type="predicted"/>
<accession>A0AAE3JFP5</accession>
<dbReference type="PANTHER" id="PTHR37841">
    <property type="entry name" value="GLR2918 PROTEIN"/>
    <property type="match status" value="1"/>
</dbReference>
<keyword evidence="2" id="KW-1185">Reference proteome</keyword>
<evidence type="ECO:0000313" key="1">
    <source>
        <dbReference type="EMBL" id="MCC2231670.1"/>
    </source>
</evidence>